<keyword evidence="1" id="KW-0472">Membrane</keyword>
<feature type="transmembrane region" description="Helical" evidence="1">
    <location>
        <begin position="72"/>
        <end position="88"/>
    </location>
</feature>
<dbReference type="PANTHER" id="PTHR34300">
    <property type="entry name" value="QUEUOSINE PRECURSOR TRANSPORTER-RELATED"/>
    <property type="match status" value="1"/>
</dbReference>
<reference evidence="2" key="2">
    <citation type="submission" date="2020-09" db="EMBL/GenBank/DDBJ databases">
        <authorList>
            <person name="Sun Q."/>
            <person name="Sedlacek I."/>
        </authorList>
    </citation>
    <scope>NUCLEOTIDE SEQUENCE</scope>
    <source>
        <strain evidence="2">CCM 7684</strain>
    </source>
</reference>
<dbReference type="EMBL" id="BMCP01000005">
    <property type="protein sequence ID" value="GGE52623.1"/>
    <property type="molecule type" value="Genomic_DNA"/>
</dbReference>
<dbReference type="RefSeq" id="WP_188410836.1">
    <property type="nucleotide sequence ID" value="NZ_BMCP01000005.1"/>
</dbReference>
<comment type="caution">
    <text evidence="2">The sequence shown here is derived from an EMBL/GenBank/DDBJ whole genome shotgun (WGS) entry which is preliminary data.</text>
</comment>
<reference evidence="2" key="1">
    <citation type="journal article" date="2014" name="Int. J. Syst. Evol. Microbiol.">
        <title>Complete genome sequence of Corynebacterium casei LMG S-19264T (=DSM 44701T), isolated from a smear-ripened cheese.</title>
        <authorList>
            <consortium name="US DOE Joint Genome Institute (JGI-PGF)"/>
            <person name="Walter F."/>
            <person name="Albersmeier A."/>
            <person name="Kalinowski J."/>
            <person name="Ruckert C."/>
        </authorList>
    </citation>
    <scope>NUCLEOTIDE SEQUENCE</scope>
    <source>
        <strain evidence="2">CCM 7684</strain>
    </source>
</reference>
<name>A0A8J2YLK1_9RHOB</name>
<dbReference type="AlphaFoldDB" id="A0A8J2YLK1"/>
<keyword evidence="1" id="KW-1133">Transmembrane helix</keyword>
<feature type="transmembrane region" description="Helical" evidence="1">
    <location>
        <begin position="12"/>
        <end position="30"/>
    </location>
</feature>
<dbReference type="GO" id="GO:0005886">
    <property type="term" value="C:plasma membrane"/>
    <property type="evidence" value="ECO:0007669"/>
    <property type="project" value="UniProtKB-SubCell"/>
</dbReference>
<dbReference type="PANTHER" id="PTHR34300:SF1">
    <property type="entry name" value="QUEUOSINE PRECURSOR TRANSPORTER"/>
    <property type="match status" value="1"/>
</dbReference>
<accession>A0A8J2YLK1</accession>
<feature type="transmembrane region" description="Helical" evidence="1">
    <location>
        <begin position="42"/>
        <end position="60"/>
    </location>
</feature>
<dbReference type="HAMAP" id="MF_02088">
    <property type="entry name" value="Q_prec_transport"/>
    <property type="match status" value="1"/>
</dbReference>
<proteinExistence type="inferred from homology"/>
<feature type="transmembrane region" description="Helical" evidence="1">
    <location>
        <begin position="124"/>
        <end position="148"/>
    </location>
</feature>
<evidence type="ECO:0000313" key="3">
    <source>
        <dbReference type="Proteomes" id="UP000602745"/>
    </source>
</evidence>
<protein>
    <recommendedName>
        <fullName evidence="1">Probable queuosine precursor transporter</fullName>
        <shortName evidence="1">Q precursor transporter</shortName>
    </recommendedName>
</protein>
<comment type="function">
    <text evidence="1">Involved in the import of queuosine (Q) precursors, required for Q precursor salvage.</text>
</comment>
<comment type="subcellular location">
    <subcellularLocation>
        <location evidence="1">Cell inner membrane</location>
        <topology evidence="1">Multi-pass membrane protein</topology>
    </subcellularLocation>
</comment>
<gene>
    <name evidence="2" type="ORF">GCM10007276_32070</name>
</gene>
<keyword evidence="1" id="KW-0997">Cell inner membrane</keyword>
<evidence type="ECO:0000256" key="1">
    <source>
        <dbReference type="HAMAP-Rule" id="MF_02088"/>
    </source>
</evidence>
<dbReference type="InterPro" id="IPR003744">
    <property type="entry name" value="YhhQ"/>
</dbReference>
<keyword evidence="1" id="KW-1003">Cell membrane</keyword>
<dbReference type="NCBIfam" id="TIGR00697">
    <property type="entry name" value="queuosine precursor transporter"/>
    <property type="match status" value="1"/>
</dbReference>
<keyword evidence="3" id="KW-1185">Reference proteome</keyword>
<keyword evidence="1" id="KW-0813">Transport</keyword>
<feature type="transmembrane region" description="Helical" evidence="1">
    <location>
        <begin position="94"/>
        <end position="112"/>
    </location>
</feature>
<dbReference type="Proteomes" id="UP000602745">
    <property type="component" value="Unassembled WGS sequence"/>
</dbReference>
<dbReference type="GO" id="GO:0022857">
    <property type="term" value="F:transmembrane transporter activity"/>
    <property type="evidence" value="ECO:0007669"/>
    <property type="project" value="UniProtKB-UniRule"/>
</dbReference>
<keyword evidence="1" id="KW-0812">Transmembrane</keyword>
<evidence type="ECO:0000313" key="2">
    <source>
        <dbReference type="EMBL" id="GGE52623.1"/>
    </source>
</evidence>
<sequence>MSHARPYAARDLVLPVAGMAVVVAASNVLVQHPATVLGLEDYLTWGAFTYPVAFFVNDLTNRRFGADAARRVVVGGFLIAVFISVWLANPRIALASGAAFLISQLLDITVFSRLRRQAWWRAPLAASLFGSVVDTAIFFTLAFAGFLVPLLGHAEDFALAAVPFFGTALEAPRWAAWASADFLVKVAMALLMLVPYGALLRVVRPMETVAPRR</sequence>
<comment type="similarity">
    <text evidence="1">Belongs to the vitamin uptake transporter (VUT/ECF) (TC 2.A.88) family. Q precursor transporter subfamily.</text>
</comment>
<organism evidence="2 3">
    <name type="scientific">Agaricicola taiwanensis</name>
    <dbReference type="NCBI Taxonomy" id="591372"/>
    <lineage>
        <taxon>Bacteria</taxon>
        <taxon>Pseudomonadati</taxon>
        <taxon>Pseudomonadota</taxon>
        <taxon>Alphaproteobacteria</taxon>
        <taxon>Rhodobacterales</taxon>
        <taxon>Paracoccaceae</taxon>
        <taxon>Agaricicola</taxon>
    </lineage>
</organism>
<dbReference type="Pfam" id="PF02592">
    <property type="entry name" value="Vut_1"/>
    <property type="match status" value="1"/>
</dbReference>
<feature type="transmembrane region" description="Helical" evidence="1">
    <location>
        <begin position="182"/>
        <end position="203"/>
    </location>
</feature>